<gene>
    <name evidence="1" type="ORF">BSTOLATCC_MIC45513</name>
</gene>
<name>A0AAU9JUC8_9CILI</name>
<dbReference type="Proteomes" id="UP001162131">
    <property type="component" value="Unassembled WGS sequence"/>
</dbReference>
<proteinExistence type="predicted"/>
<keyword evidence="2" id="KW-1185">Reference proteome</keyword>
<organism evidence="1 2">
    <name type="scientific">Blepharisma stoltei</name>
    <dbReference type="NCBI Taxonomy" id="1481888"/>
    <lineage>
        <taxon>Eukaryota</taxon>
        <taxon>Sar</taxon>
        <taxon>Alveolata</taxon>
        <taxon>Ciliophora</taxon>
        <taxon>Postciliodesmatophora</taxon>
        <taxon>Heterotrichea</taxon>
        <taxon>Heterotrichida</taxon>
        <taxon>Blepharismidae</taxon>
        <taxon>Blepharisma</taxon>
    </lineage>
</organism>
<evidence type="ECO:0000313" key="2">
    <source>
        <dbReference type="Proteomes" id="UP001162131"/>
    </source>
</evidence>
<dbReference type="EMBL" id="CAJZBQ010000045">
    <property type="protein sequence ID" value="CAG9328054.1"/>
    <property type="molecule type" value="Genomic_DNA"/>
</dbReference>
<accession>A0AAU9JUC8</accession>
<protein>
    <submittedName>
        <fullName evidence="1">Uncharacterized protein</fullName>
    </submittedName>
</protein>
<evidence type="ECO:0000313" key="1">
    <source>
        <dbReference type="EMBL" id="CAG9328054.1"/>
    </source>
</evidence>
<sequence length="546" mass="64250">MQEPSNLIYFPGSPILSPQKLIKTDNRNFPKKNQPLSTYPPNNIEHISTVLQNFFKSHDIKFTPTDKKIKILPAFINQSSASHLFLIFKDNSIHVFVTITPSFIYISIKSTMIKLNSLINTISPQINQINSSFLKFSLHYAPPTLESDHPSKSYENWNILLVSRFMHFYYYYDIEVIKYCWKTIKEGVDILYENIQILKNINKPLLFRNFWDQNKIKQKEAHEILKKGVSMLEFKNIKENKRDGFVFLISVCDDHGGLEAWSTFPLIFETKAEIIEARLFFAINQRIVTFLSTDYKAIIEFLSLTNSYINFGTFVWDSRKNQVFLKMTFYYAGYSKENLLNLPKEIFSNISTYKKYAKGLNQIYSKGNPASPIEIFYYCQGGSSTNQLDEDSNLFKSPDEIKTHKTIVLQLKRKNYYKEKKIFAIISSREYLKEIFQADHVIFLDENQEIKYEFIEGKDLPRAIPHIKLPDIFEEFANEMHKASLTFQKSPLEFLTVIERKLKFCYKGASLQTIVQRDKNKTDYYDFMKTCFDYLEIYLCKILNKK</sequence>
<comment type="caution">
    <text evidence="1">The sequence shown here is derived from an EMBL/GenBank/DDBJ whole genome shotgun (WGS) entry which is preliminary data.</text>
</comment>
<dbReference type="AlphaFoldDB" id="A0AAU9JUC8"/>
<reference evidence="1" key="1">
    <citation type="submission" date="2021-09" db="EMBL/GenBank/DDBJ databases">
        <authorList>
            <consortium name="AG Swart"/>
            <person name="Singh M."/>
            <person name="Singh A."/>
            <person name="Seah K."/>
            <person name="Emmerich C."/>
        </authorList>
    </citation>
    <scope>NUCLEOTIDE SEQUENCE</scope>
    <source>
        <strain evidence="1">ATCC30299</strain>
    </source>
</reference>